<dbReference type="Pfam" id="PF03704">
    <property type="entry name" value="BTAD"/>
    <property type="match status" value="1"/>
</dbReference>
<dbReference type="InterPro" id="IPR036388">
    <property type="entry name" value="WH-like_DNA-bd_sf"/>
</dbReference>
<accession>A0A8J3NIY7</accession>
<dbReference type="EMBL" id="BONF01000011">
    <property type="protein sequence ID" value="GIF80906.1"/>
    <property type="molecule type" value="Genomic_DNA"/>
</dbReference>
<gene>
    <name evidence="7" type="ORF">Cba03nite_22550</name>
</gene>
<evidence type="ECO:0000256" key="5">
    <source>
        <dbReference type="PROSITE-ProRule" id="PRU01091"/>
    </source>
</evidence>
<dbReference type="CDD" id="cd15831">
    <property type="entry name" value="BTAD"/>
    <property type="match status" value="1"/>
</dbReference>
<dbReference type="SUPFAM" id="SSF46894">
    <property type="entry name" value="C-terminal effector domain of the bipartite response regulators"/>
    <property type="match status" value="1"/>
</dbReference>
<evidence type="ECO:0000256" key="2">
    <source>
        <dbReference type="ARBA" id="ARBA00023015"/>
    </source>
</evidence>
<comment type="similarity">
    <text evidence="1">Belongs to the AfsR/DnrI/RedD regulatory family.</text>
</comment>
<comment type="caution">
    <text evidence="7">The sequence shown here is derived from an EMBL/GenBank/DDBJ whole genome shotgun (WGS) entry which is preliminary data.</text>
</comment>
<dbReference type="PANTHER" id="PTHR35807">
    <property type="entry name" value="TRANSCRIPTIONAL REGULATOR REDD-RELATED"/>
    <property type="match status" value="1"/>
</dbReference>
<evidence type="ECO:0000256" key="1">
    <source>
        <dbReference type="ARBA" id="ARBA00005820"/>
    </source>
</evidence>
<protein>
    <recommendedName>
        <fullName evidence="6">OmpR/PhoB-type domain-containing protein</fullName>
    </recommendedName>
</protein>
<dbReference type="PANTHER" id="PTHR35807:SF1">
    <property type="entry name" value="TRANSCRIPTIONAL REGULATOR REDD"/>
    <property type="match status" value="1"/>
</dbReference>
<dbReference type="PROSITE" id="PS51755">
    <property type="entry name" value="OMPR_PHOB"/>
    <property type="match status" value="1"/>
</dbReference>
<feature type="DNA-binding region" description="OmpR/PhoB-type" evidence="5">
    <location>
        <begin position="1"/>
        <end position="108"/>
    </location>
</feature>
<organism evidence="7 8">
    <name type="scientific">Catellatospora bangladeshensis</name>
    <dbReference type="NCBI Taxonomy" id="310355"/>
    <lineage>
        <taxon>Bacteria</taxon>
        <taxon>Bacillati</taxon>
        <taxon>Actinomycetota</taxon>
        <taxon>Actinomycetes</taxon>
        <taxon>Micromonosporales</taxon>
        <taxon>Micromonosporaceae</taxon>
        <taxon>Catellatospora</taxon>
    </lineage>
</organism>
<dbReference type="AlphaFoldDB" id="A0A8J3NIY7"/>
<dbReference type="GO" id="GO:0000160">
    <property type="term" value="P:phosphorelay signal transduction system"/>
    <property type="evidence" value="ECO:0007669"/>
    <property type="project" value="InterPro"/>
</dbReference>
<evidence type="ECO:0000256" key="3">
    <source>
        <dbReference type="ARBA" id="ARBA00023125"/>
    </source>
</evidence>
<dbReference type="SMART" id="SM00862">
    <property type="entry name" value="Trans_reg_C"/>
    <property type="match status" value="1"/>
</dbReference>
<dbReference type="GO" id="GO:0006355">
    <property type="term" value="P:regulation of DNA-templated transcription"/>
    <property type="evidence" value="ECO:0007669"/>
    <property type="project" value="InterPro"/>
</dbReference>
<name>A0A8J3NIY7_9ACTN</name>
<evidence type="ECO:0000313" key="8">
    <source>
        <dbReference type="Proteomes" id="UP000601223"/>
    </source>
</evidence>
<dbReference type="InterPro" id="IPR051677">
    <property type="entry name" value="AfsR-DnrI-RedD_regulator"/>
</dbReference>
<dbReference type="Gene3D" id="1.10.10.10">
    <property type="entry name" value="Winged helix-like DNA-binding domain superfamily/Winged helix DNA-binding domain"/>
    <property type="match status" value="1"/>
</dbReference>
<proteinExistence type="inferred from homology"/>
<dbReference type="Pfam" id="PF00486">
    <property type="entry name" value="Trans_reg_C"/>
    <property type="match status" value="1"/>
</dbReference>
<evidence type="ECO:0000256" key="4">
    <source>
        <dbReference type="ARBA" id="ARBA00023163"/>
    </source>
</evidence>
<dbReference type="InterPro" id="IPR016032">
    <property type="entry name" value="Sig_transdc_resp-reg_C-effctor"/>
</dbReference>
<keyword evidence="3 5" id="KW-0238">DNA-binding</keyword>
<keyword evidence="4" id="KW-0804">Transcription</keyword>
<evidence type="ECO:0000313" key="7">
    <source>
        <dbReference type="EMBL" id="GIF80906.1"/>
    </source>
</evidence>
<keyword evidence="8" id="KW-1185">Reference proteome</keyword>
<dbReference type="Proteomes" id="UP000601223">
    <property type="component" value="Unassembled WGS sequence"/>
</dbReference>
<dbReference type="InterPro" id="IPR001867">
    <property type="entry name" value="OmpR/PhoB-type_DNA-bd"/>
</dbReference>
<dbReference type="SMART" id="SM01043">
    <property type="entry name" value="BTAD"/>
    <property type="match status" value="1"/>
</dbReference>
<sequence length="283" mass="31049">MQKPDATGMRIRVLGPLSLTNHDTSITPTAPKPRSVLALLLIHAGHAVSAAALFYELWGDEPPHSAATTLQTYVLHLRRLLSTGLGTDPATIATTVLMTTPGGYLLNPATDDFDLHRYQRLTTAGRQALAYGDNTRAADLLQDAQSQWSGPAFTGVHAGALLRPQIKRLEESRLTTIEQSIEARLRLGRHQEVLPELAGMLAEHPHHENLHAQLMIALHRSGRRHDALQAFQRLRAALTTELGLEPCLRLRMLHQAILADDPALQVPPRDDGLAQTIDNLAVR</sequence>
<feature type="domain" description="OmpR/PhoB-type" evidence="6">
    <location>
        <begin position="1"/>
        <end position="108"/>
    </location>
</feature>
<reference evidence="7 8" key="1">
    <citation type="submission" date="2021-01" db="EMBL/GenBank/DDBJ databases">
        <title>Whole genome shotgun sequence of Catellatospora bangladeshensis NBRC 107357.</title>
        <authorList>
            <person name="Komaki H."/>
            <person name="Tamura T."/>
        </authorList>
    </citation>
    <scope>NUCLEOTIDE SEQUENCE [LARGE SCALE GENOMIC DNA]</scope>
    <source>
        <strain evidence="7 8">NBRC 107357</strain>
    </source>
</reference>
<dbReference type="InterPro" id="IPR005158">
    <property type="entry name" value="BTAD"/>
</dbReference>
<dbReference type="GO" id="GO:0003677">
    <property type="term" value="F:DNA binding"/>
    <property type="evidence" value="ECO:0007669"/>
    <property type="project" value="UniProtKB-UniRule"/>
</dbReference>
<keyword evidence="2" id="KW-0805">Transcription regulation</keyword>
<dbReference type="SUPFAM" id="SSF48452">
    <property type="entry name" value="TPR-like"/>
    <property type="match status" value="1"/>
</dbReference>
<dbReference type="InterPro" id="IPR011990">
    <property type="entry name" value="TPR-like_helical_dom_sf"/>
</dbReference>
<evidence type="ECO:0000259" key="6">
    <source>
        <dbReference type="PROSITE" id="PS51755"/>
    </source>
</evidence>
<dbReference type="Gene3D" id="1.25.40.10">
    <property type="entry name" value="Tetratricopeptide repeat domain"/>
    <property type="match status" value="1"/>
</dbReference>